<dbReference type="Gene3D" id="3.90.190.10">
    <property type="entry name" value="Protein tyrosine phosphatase superfamily"/>
    <property type="match status" value="1"/>
</dbReference>
<dbReference type="PROSITE" id="PS50056">
    <property type="entry name" value="TYR_PHOSPHATASE_2"/>
    <property type="match status" value="1"/>
</dbReference>
<reference evidence="2 3" key="1">
    <citation type="journal article" date="2014" name="Genome Announc.">
        <title>Complete Genome Sequence of Spiroplasma apis B31T (ATCC 33834), a Bacterium Associated with May Disease of Honeybees (Apis mellifera).</title>
        <authorList>
            <person name="Ku C."/>
            <person name="Lo W.S."/>
            <person name="Chen L.L."/>
            <person name="Kuo C.H."/>
        </authorList>
    </citation>
    <scope>NUCLEOTIDE SEQUENCE [LARGE SCALE GENOMIC DNA]</scope>
    <source>
        <strain evidence="2">B31</strain>
    </source>
</reference>
<dbReference type="KEGG" id="sapi:SAPIS_v1c06740"/>
<dbReference type="InterPro" id="IPR000340">
    <property type="entry name" value="Dual-sp_phosphatase_cat-dom"/>
</dbReference>
<dbReference type="PATRIC" id="fig|1276258.3.peg.688"/>
<dbReference type="CDD" id="cd14498">
    <property type="entry name" value="DSP"/>
    <property type="match status" value="1"/>
</dbReference>
<proteinExistence type="predicted"/>
<dbReference type="Proteomes" id="UP000018550">
    <property type="component" value="Chromosome"/>
</dbReference>
<dbReference type="Pfam" id="PF00782">
    <property type="entry name" value="DSPc"/>
    <property type="match status" value="1"/>
</dbReference>
<evidence type="ECO:0000313" key="2">
    <source>
        <dbReference type="EMBL" id="AHB36519.1"/>
    </source>
</evidence>
<organism evidence="2 3">
    <name type="scientific">Spiroplasma apis B31</name>
    <dbReference type="NCBI Taxonomy" id="1276258"/>
    <lineage>
        <taxon>Bacteria</taxon>
        <taxon>Bacillati</taxon>
        <taxon>Mycoplasmatota</taxon>
        <taxon>Mollicutes</taxon>
        <taxon>Entomoplasmatales</taxon>
        <taxon>Spiroplasmataceae</taxon>
        <taxon>Spiroplasma</taxon>
    </lineage>
</organism>
<dbReference type="HOGENOM" id="CLU_139019_0_0_14"/>
<dbReference type="InterPro" id="IPR000387">
    <property type="entry name" value="Tyr_Pase_dom"/>
</dbReference>
<dbReference type="STRING" id="1276258.SAPIS_v1c06740"/>
<dbReference type="InterPro" id="IPR016130">
    <property type="entry name" value="Tyr_Pase_AS"/>
</dbReference>
<dbReference type="InterPro" id="IPR029021">
    <property type="entry name" value="Prot-tyrosine_phosphatase-like"/>
</dbReference>
<dbReference type="eggNOG" id="COG2453">
    <property type="taxonomic scope" value="Bacteria"/>
</dbReference>
<feature type="domain" description="Tyrosine specific protein phosphatases" evidence="1">
    <location>
        <begin position="70"/>
        <end position="117"/>
    </location>
</feature>
<dbReference type="AlphaFoldDB" id="V5RJ02"/>
<dbReference type="SUPFAM" id="SSF52799">
    <property type="entry name" value="(Phosphotyrosine protein) phosphatases II"/>
    <property type="match status" value="1"/>
</dbReference>
<name>V5RJ02_SPIAP</name>
<protein>
    <recommendedName>
        <fullName evidence="1">Tyrosine specific protein phosphatases domain-containing protein</fullName>
    </recommendedName>
</protein>
<gene>
    <name evidence="2" type="ORF">SAPIS_v1c06740</name>
</gene>
<dbReference type="RefSeq" id="WP_023789686.1">
    <property type="nucleotide sequence ID" value="NC_022998.1"/>
</dbReference>
<evidence type="ECO:0000313" key="3">
    <source>
        <dbReference type="Proteomes" id="UP000018550"/>
    </source>
</evidence>
<accession>V5RJ02</accession>
<evidence type="ECO:0000259" key="1">
    <source>
        <dbReference type="PROSITE" id="PS50056"/>
    </source>
</evidence>
<dbReference type="EMBL" id="CP006682">
    <property type="protein sequence ID" value="AHB36519.1"/>
    <property type="molecule type" value="Genomic_DNA"/>
</dbReference>
<keyword evidence="3" id="KW-1185">Reference proteome</keyword>
<sequence>MKKIIENLYLGDMNSAPKDTELRISCAEEIYLKMAPDKEKNSFYDEADKCIYYKFEDYPIFEEMEINLVKDAINTIEQNINNKKIYVHCLWGVNRSASIVFMFLVRNGHIKSSDYYEAQTKFNQIYPKHSPNPGWKDFLIKMYPYKF</sequence>
<dbReference type="PROSITE" id="PS00383">
    <property type="entry name" value="TYR_PHOSPHATASE_1"/>
    <property type="match status" value="1"/>
</dbReference>